<evidence type="ECO:0000313" key="3">
    <source>
        <dbReference type="Proteomes" id="UP000516148"/>
    </source>
</evidence>
<keyword evidence="1" id="KW-0732">Signal</keyword>
<reference evidence="2 3" key="1">
    <citation type="submission" date="2020-09" db="EMBL/GenBank/DDBJ databases">
        <title>Sphingomonas sp., a new species isolated from pork steak.</title>
        <authorList>
            <person name="Heidler von Heilborn D."/>
        </authorList>
    </citation>
    <scope>NUCLEOTIDE SEQUENCE [LARGE SCALE GENOMIC DNA]</scope>
    <source>
        <strain evidence="3">S8-3T</strain>
    </source>
</reference>
<dbReference type="Proteomes" id="UP000516148">
    <property type="component" value="Chromosome"/>
</dbReference>
<dbReference type="Gene3D" id="1.25.40.10">
    <property type="entry name" value="Tetratricopeptide repeat domain"/>
    <property type="match status" value="1"/>
</dbReference>
<protein>
    <recommendedName>
        <fullName evidence="4">Tetratricopeptide repeat protein</fullName>
    </recommendedName>
</protein>
<evidence type="ECO:0000256" key="1">
    <source>
        <dbReference type="SAM" id="SignalP"/>
    </source>
</evidence>
<dbReference type="SUPFAM" id="SSF48452">
    <property type="entry name" value="TPR-like"/>
    <property type="match status" value="1"/>
</dbReference>
<dbReference type="EMBL" id="CP061038">
    <property type="protein sequence ID" value="QNQ11471.1"/>
    <property type="molecule type" value="Genomic_DNA"/>
</dbReference>
<evidence type="ECO:0008006" key="4">
    <source>
        <dbReference type="Google" id="ProtNLM"/>
    </source>
</evidence>
<dbReference type="AlphaFoldDB" id="A0A7H0LP68"/>
<sequence length="535" mass="57011">MNRYWGSAVLAAAISVTGSMAEAKEAAKPASPWTGCGENQVSGTTKFMMGPTAARALTPRTVPSVGIERCTAALDALDPQAGWERRAALLRSRAKFRVAAKQHREALADLDAIAAIERPDTAYARSFGVSLHMLRAIAYLEAGRRDDAADEAVRAMQARPWNARIAGFAFSLSGLRTTIPPREKARWDNLVRLDGDYIERRAAALARAGEWAEALTDWQNVPLAPGGIGQTFINLPNIRVIGMPGLAVTGVNAGRTAQAVITAAVAGRSDLAELWLEQARKNIAAPREPTAIERNFKINSDPAEQRAALDTWSPLIEAATLLGKGDAQSAATRLEGVKEMPVGQITLALIHAVIGKLPADSHPGLRSALAQVEEQHQLDGNERFVVGFDPAALIDGMPDHEEVMLANPYRSAVKFLRANGFSVKLAKDGKSAVVTFFGNKSHPFALGEMALLRAAELTVEQGKPAFRVTGNDEYTQTSTMTMNGTPVGPSTVSGHSVNLTVEFVDAGASDRPESIIQAADVQAALAPIYVKADGS</sequence>
<evidence type="ECO:0000313" key="2">
    <source>
        <dbReference type="EMBL" id="QNQ11471.1"/>
    </source>
</evidence>
<gene>
    <name evidence="2" type="ORF">H3Z74_10240</name>
</gene>
<feature type="chain" id="PRO_5028950968" description="Tetratricopeptide repeat protein" evidence="1">
    <location>
        <begin position="22"/>
        <end position="535"/>
    </location>
</feature>
<accession>A0A7H0LP68</accession>
<dbReference type="InterPro" id="IPR011990">
    <property type="entry name" value="TPR-like_helical_dom_sf"/>
</dbReference>
<keyword evidence="3" id="KW-1185">Reference proteome</keyword>
<name>A0A7H0LP68_9SPHN</name>
<feature type="signal peptide" evidence="1">
    <location>
        <begin position="1"/>
        <end position="21"/>
    </location>
</feature>
<organism evidence="2 3">
    <name type="scientific">Sphingomonas alpina</name>
    <dbReference type="NCBI Taxonomy" id="653931"/>
    <lineage>
        <taxon>Bacteria</taxon>
        <taxon>Pseudomonadati</taxon>
        <taxon>Pseudomonadota</taxon>
        <taxon>Alphaproteobacteria</taxon>
        <taxon>Sphingomonadales</taxon>
        <taxon>Sphingomonadaceae</taxon>
        <taxon>Sphingomonas</taxon>
    </lineage>
</organism>
<dbReference type="RefSeq" id="WP_187763752.1">
    <property type="nucleotide sequence ID" value="NZ_CP061038.1"/>
</dbReference>
<proteinExistence type="predicted"/>
<dbReference type="KEGG" id="spap:H3Z74_10240"/>